<dbReference type="AlphaFoldDB" id="A0A7S1I528"/>
<evidence type="ECO:0000313" key="1">
    <source>
        <dbReference type="EMBL" id="CAD9001403.1"/>
    </source>
</evidence>
<accession>A0A7S1I528</accession>
<sequence length="132" mass="14268">MTGLVSSLSCIPGTTSQKDLRNSGKLRNWVRLRNAACSVLTPDCQNACFTTSSTTHSPSNPPTLHCLLSNQCPSGANFFRAETFRAGCALRCLWSRVHCKVPEQESELVGQGRARGVGLQVTQMVQVTETGI</sequence>
<protein>
    <submittedName>
        <fullName evidence="1">Uncharacterized protein</fullName>
    </submittedName>
</protein>
<reference evidence="1" key="1">
    <citation type="submission" date="2021-01" db="EMBL/GenBank/DDBJ databases">
        <authorList>
            <person name="Corre E."/>
            <person name="Pelletier E."/>
            <person name="Niang G."/>
            <person name="Scheremetjew M."/>
            <person name="Finn R."/>
            <person name="Kale V."/>
            <person name="Holt S."/>
            <person name="Cochrane G."/>
            <person name="Meng A."/>
            <person name="Brown T."/>
            <person name="Cohen L."/>
        </authorList>
    </citation>
    <scope>NUCLEOTIDE SEQUENCE</scope>
    <source>
        <strain evidence="1">NIES-381</strain>
    </source>
</reference>
<gene>
    <name evidence="1" type="ORF">EGYM00392_LOCUS12482</name>
</gene>
<proteinExistence type="predicted"/>
<dbReference type="EMBL" id="HBGA01034456">
    <property type="protein sequence ID" value="CAD9001403.1"/>
    <property type="molecule type" value="Transcribed_RNA"/>
</dbReference>
<name>A0A7S1I528_9EUGL</name>
<organism evidence="1">
    <name type="scientific">Eutreptiella gymnastica</name>
    <dbReference type="NCBI Taxonomy" id="73025"/>
    <lineage>
        <taxon>Eukaryota</taxon>
        <taxon>Discoba</taxon>
        <taxon>Euglenozoa</taxon>
        <taxon>Euglenida</taxon>
        <taxon>Spirocuta</taxon>
        <taxon>Euglenophyceae</taxon>
        <taxon>Eutreptiales</taxon>
        <taxon>Eutreptiaceae</taxon>
        <taxon>Eutreptiella</taxon>
    </lineage>
</organism>